<proteinExistence type="predicted"/>
<dbReference type="SUPFAM" id="SSF48452">
    <property type="entry name" value="TPR-like"/>
    <property type="match status" value="1"/>
</dbReference>
<comment type="caution">
    <text evidence="1">The sequence shown here is derived from an EMBL/GenBank/DDBJ whole genome shotgun (WGS) entry which is preliminary data.</text>
</comment>
<organism evidence="1 2">
    <name type="scientific">Amycolatopsis pithecellobii</name>
    <dbReference type="NCBI Taxonomy" id="664692"/>
    <lineage>
        <taxon>Bacteria</taxon>
        <taxon>Bacillati</taxon>
        <taxon>Actinomycetota</taxon>
        <taxon>Actinomycetes</taxon>
        <taxon>Pseudonocardiales</taxon>
        <taxon>Pseudonocardiaceae</taxon>
        <taxon>Amycolatopsis</taxon>
    </lineage>
</organism>
<dbReference type="OrthoDB" id="581105at2"/>
<dbReference type="AlphaFoldDB" id="A0A6N7Z4G6"/>
<dbReference type="EMBL" id="WMBA01000019">
    <property type="protein sequence ID" value="MTD55224.1"/>
    <property type="molecule type" value="Genomic_DNA"/>
</dbReference>
<keyword evidence="2" id="KW-1185">Reference proteome</keyword>
<dbReference type="PRINTS" id="PR00364">
    <property type="entry name" value="DISEASERSIST"/>
</dbReference>
<gene>
    <name evidence="1" type="ORF">GKO32_14725</name>
</gene>
<dbReference type="Gene3D" id="3.40.50.300">
    <property type="entry name" value="P-loop containing nucleotide triphosphate hydrolases"/>
    <property type="match status" value="1"/>
</dbReference>
<dbReference type="Gene3D" id="1.25.40.10">
    <property type="entry name" value="Tetratricopeptide repeat domain"/>
    <property type="match status" value="2"/>
</dbReference>
<accession>A0A6N7Z4G6</accession>
<dbReference type="Proteomes" id="UP000440096">
    <property type="component" value="Unassembled WGS sequence"/>
</dbReference>
<dbReference type="RefSeq" id="WP_154757430.1">
    <property type="nucleotide sequence ID" value="NZ_WMBA01000019.1"/>
</dbReference>
<dbReference type="InterPro" id="IPR027417">
    <property type="entry name" value="P-loop_NTPase"/>
</dbReference>
<protein>
    <submittedName>
        <fullName evidence="1">Tetratricopeptide repeat protein</fullName>
    </submittedName>
</protein>
<dbReference type="SMART" id="SM00028">
    <property type="entry name" value="TPR"/>
    <property type="match status" value="3"/>
</dbReference>
<dbReference type="InterPro" id="IPR011990">
    <property type="entry name" value="TPR-like_helical_dom_sf"/>
</dbReference>
<dbReference type="InterPro" id="IPR019734">
    <property type="entry name" value="TPR_rpt"/>
</dbReference>
<dbReference type="SUPFAM" id="SSF52540">
    <property type="entry name" value="P-loop containing nucleoside triphosphate hydrolases"/>
    <property type="match status" value="1"/>
</dbReference>
<sequence>MSRRLFRALWRLVRRVRWEPAGPLWRPLDIRGRAESFVGGGRALKVLDKLREPSRRLRVIGVAAASGMGASQLMHYWVSLLGKGEFTVKYIDLKPVSSDDEIVELRTNLMLELGVEAEEIAGAGEAELWSRYWVVTREKRLILILENAKDGGHVRKLLPGPGGSVIVTSRELLPGLDGVYTDTIALGRVEPVHGRELLAKYADRKWTAAELAAVDAVVAGCGGNPLVLRLAGWLLTGEERLTLRGLAATTRQRPGAETILDLCYARLGPDAAKMLGLLGAHAYPPVLPGAAAALADLPPEAARPGIAQLIGSPLVKIDEDGRIDLPGLIRRYAAAKAPPDDAAPNRLIRWHIASIAGAGEAFAPGWVGDQLPVDASDLHPLRFRPDEPGLALDWMWREVPTVLALMRVLGAGQREAWQLLVFLMPALFVSKPRGEWRDLARLAERNAREAKDDLAVARCLHTRAWIEHEMGQHEPAVALLEEALRLHAGLNDPWGLAWTLHALGACHAAVGRHAQARECLTAALDHFRWNWRFGAAILLWTRATTFEGVEAVRELHEALTIARRVRNGLLTGLIHHQLGLLHRDRGDARRAQHHFKMARELRREAGDRWGETESHRVLTQVRRASGPVTRGSA</sequence>
<evidence type="ECO:0000313" key="1">
    <source>
        <dbReference type="EMBL" id="MTD55224.1"/>
    </source>
</evidence>
<name>A0A6N7Z4G6_9PSEU</name>
<evidence type="ECO:0000313" key="2">
    <source>
        <dbReference type="Proteomes" id="UP000440096"/>
    </source>
</evidence>
<reference evidence="1 2" key="1">
    <citation type="submission" date="2019-11" db="EMBL/GenBank/DDBJ databases">
        <title>Draft genome of Amycolatopsis RM579.</title>
        <authorList>
            <person name="Duangmal K."/>
            <person name="Mingma R."/>
        </authorList>
    </citation>
    <scope>NUCLEOTIDE SEQUENCE [LARGE SCALE GENOMIC DNA]</scope>
    <source>
        <strain evidence="1 2">RM579</strain>
    </source>
</reference>